<dbReference type="Proteomes" id="UP001291623">
    <property type="component" value="Unassembled WGS sequence"/>
</dbReference>
<feature type="transmembrane region" description="Helical" evidence="12">
    <location>
        <begin position="118"/>
        <end position="142"/>
    </location>
</feature>
<dbReference type="Pfam" id="PF02928">
    <property type="entry name" value="zf-C5HC2"/>
    <property type="match status" value="1"/>
</dbReference>
<feature type="transmembrane region" description="Helical" evidence="12">
    <location>
        <begin position="84"/>
        <end position="106"/>
    </location>
</feature>
<organism evidence="15 16">
    <name type="scientific">Anisodus tanguticus</name>
    <dbReference type="NCBI Taxonomy" id="243964"/>
    <lineage>
        <taxon>Eukaryota</taxon>
        <taxon>Viridiplantae</taxon>
        <taxon>Streptophyta</taxon>
        <taxon>Embryophyta</taxon>
        <taxon>Tracheophyta</taxon>
        <taxon>Spermatophyta</taxon>
        <taxon>Magnoliopsida</taxon>
        <taxon>eudicotyledons</taxon>
        <taxon>Gunneridae</taxon>
        <taxon>Pentapetalae</taxon>
        <taxon>asterids</taxon>
        <taxon>lamiids</taxon>
        <taxon>Solanales</taxon>
        <taxon>Solanaceae</taxon>
        <taxon>Solanoideae</taxon>
        <taxon>Hyoscyameae</taxon>
        <taxon>Anisodus</taxon>
    </lineage>
</organism>
<dbReference type="AlphaFoldDB" id="A0AAE1V495"/>
<reference evidence="15" key="1">
    <citation type="submission" date="2023-12" db="EMBL/GenBank/DDBJ databases">
        <title>Genome assembly of Anisodus tanguticus.</title>
        <authorList>
            <person name="Wang Y.-J."/>
        </authorList>
    </citation>
    <scope>NUCLEOTIDE SEQUENCE</scope>
    <source>
        <strain evidence="15">KB-2021</strain>
        <tissue evidence="15">Leaf</tissue>
    </source>
</reference>
<evidence type="ECO:0000259" key="14">
    <source>
        <dbReference type="PROSITE" id="PS51184"/>
    </source>
</evidence>
<dbReference type="Pfam" id="PF02375">
    <property type="entry name" value="JmjN"/>
    <property type="match status" value="1"/>
</dbReference>
<evidence type="ECO:0000256" key="4">
    <source>
        <dbReference type="ARBA" id="ARBA00022475"/>
    </source>
</evidence>
<dbReference type="Pfam" id="PF04535">
    <property type="entry name" value="CASP_dom"/>
    <property type="match status" value="1"/>
</dbReference>
<feature type="compositionally biased region" description="Basic residues" evidence="11">
    <location>
        <begin position="313"/>
        <end position="337"/>
    </location>
</feature>
<feature type="domain" description="JmjN" evidence="13">
    <location>
        <begin position="242"/>
        <end position="283"/>
    </location>
</feature>
<evidence type="ECO:0000256" key="2">
    <source>
        <dbReference type="ARBA" id="ARBA00004651"/>
    </source>
</evidence>
<evidence type="ECO:0000256" key="10">
    <source>
        <dbReference type="ARBA" id="ARBA00023242"/>
    </source>
</evidence>
<evidence type="ECO:0000256" key="1">
    <source>
        <dbReference type="ARBA" id="ARBA00004123"/>
    </source>
</evidence>
<keyword evidence="6 12" id="KW-1133">Transmembrane helix</keyword>
<dbReference type="InterPro" id="IPR004198">
    <property type="entry name" value="Znf_C5HC2"/>
</dbReference>
<dbReference type="SMART" id="SM00542">
    <property type="entry name" value="FYRC"/>
    <property type="match status" value="1"/>
</dbReference>
<keyword evidence="16" id="KW-1185">Reference proteome</keyword>
<keyword evidence="5 12" id="KW-0812">Transmembrane</keyword>
<dbReference type="InterPro" id="IPR003888">
    <property type="entry name" value="FYrich_N"/>
</dbReference>
<evidence type="ECO:0000256" key="8">
    <source>
        <dbReference type="ARBA" id="ARBA00023004"/>
    </source>
</evidence>
<feature type="compositionally biased region" description="Basic and acidic residues" evidence="11">
    <location>
        <begin position="790"/>
        <end position="802"/>
    </location>
</feature>
<comment type="similarity">
    <text evidence="3">Belongs to the Casparian strip membrane proteins (CASP) family.</text>
</comment>
<evidence type="ECO:0000256" key="6">
    <source>
        <dbReference type="ARBA" id="ARBA00022989"/>
    </source>
</evidence>
<dbReference type="SUPFAM" id="SSF51197">
    <property type="entry name" value="Clavaminate synthase-like"/>
    <property type="match status" value="1"/>
</dbReference>
<evidence type="ECO:0000256" key="11">
    <source>
        <dbReference type="SAM" id="MobiDB-lite"/>
    </source>
</evidence>
<dbReference type="Pfam" id="PF02373">
    <property type="entry name" value="JmjC"/>
    <property type="match status" value="1"/>
</dbReference>
<name>A0AAE1V495_9SOLA</name>
<keyword evidence="9 12" id="KW-0472">Membrane</keyword>
<accession>A0AAE1V495</accession>
<dbReference type="InterPro" id="IPR003347">
    <property type="entry name" value="JmjC_dom"/>
</dbReference>
<dbReference type="PROSITE" id="PS51543">
    <property type="entry name" value="FYRC"/>
    <property type="match status" value="1"/>
</dbReference>
<feature type="region of interest" description="Disordered" evidence="11">
    <location>
        <begin position="814"/>
        <end position="835"/>
    </location>
</feature>
<evidence type="ECO:0000256" key="3">
    <source>
        <dbReference type="ARBA" id="ARBA00007651"/>
    </source>
</evidence>
<dbReference type="NCBIfam" id="TIGR01569">
    <property type="entry name" value="A_tha_TIGR01569"/>
    <property type="match status" value="1"/>
</dbReference>
<feature type="region of interest" description="Disordered" evidence="11">
    <location>
        <begin position="790"/>
        <end position="809"/>
    </location>
</feature>
<dbReference type="SMART" id="SM00558">
    <property type="entry name" value="JmjC"/>
    <property type="match status" value="1"/>
</dbReference>
<evidence type="ECO:0000313" key="16">
    <source>
        <dbReference type="Proteomes" id="UP001291623"/>
    </source>
</evidence>
<evidence type="ECO:0000256" key="12">
    <source>
        <dbReference type="SAM" id="Phobius"/>
    </source>
</evidence>
<evidence type="ECO:0000256" key="5">
    <source>
        <dbReference type="ARBA" id="ARBA00022692"/>
    </source>
</evidence>
<dbReference type="Gene3D" id="3.30.160.360">
    <property type="match status" value="1"/>
</dbReference>
<evidence type="ECO:0000256" key="9">
    <source>
        <dbReference type="ARBA" id="ARBA00023136"/>
    </source>
</evidence>
<dbReference type="InterPro" id="IPR003349">
    <property type="entry name" value="JmjN"/>
</dbReference>
<dbReference type="PROSITE" id="PS51183">
    <property type="entry name" value="JMJN"/>
    <property type="match status" value="1"/>
</dbReference>
<dbReference type="GO" id="GO:0005634">
    <property type="term" value="C:nucleus"/>
    <property type="evidence" value="ECO:0007669"/>
    <property type="project" value="UniProtKB-SubCell"/>
</dbReference>
<evidence type="ECO:0000259" key="13">
    <source>
        <dbReference type="PROSITE" id="PS51183"/>
    </source>
</evidence>
<dbReference type="Pfam" id="PF05964">
    <property type="entry name" value="FYRN"/>
    <property type="match status" value="1"/>
</dbReference>
<dbReference type="PANTHER" id="PTHR10694">
    <property type="entry name" value="LYSINE-SPECIFIC DEMETHYLASE"/>
    <property type="match status" value="1"/>
</dbReference>
<gene>
    <name evidence="15" type="ORF">RND71_033764</name>
</gene>
<dbReference type="EMBL" id="JAVYJV010000018">
    <property type="protein sequence ID" value="KAK4347425.1"/>
    <property type="molecule type" value="Genomic_DNA"/>
</dbReference>
<dbReference type="GO" id="GO:0010468">
    <property type="term" value="P:regulation of gene expression"/>
    <property type="evidence" value="ECO:0007669"/>
    <property type="project" value="TreeGrafter"/>
</dbReference>
<dbReference type="InterPro" id="IPR006702">
    <property type="entry name" value="CASP_dom"/>
</dbReference>
<dbReference type="GO" id="GO:0000785">
    <property type="term" value="C:chromatin"/>
    <property type="evidence" value="ECO:0007669"/>
    <property type="project" value="TreeGrafter"/>
</dbReference>
<feature type="domain" description="JmjC" evidence="14">
    <location>
        <begin position="447"/>
        <end position="613"/>
    </location>
</feature>
<feature type="transmembrane region" description="Helical" evidence="12">
    <location>
        <begin position="35"/>
        <end position="53"/>
    </location>
</feature>
<protein>
    <submittedName>
        <fullName evidence="15">Uncharacterized protein</fullName>
    </submittedName>
</protein>
<keyword evidence="10" id="KW-0539">Nucleus</keyword>
<comment type="caution">
    <text evidence="15">The sequence shown here is derived from an EMBL/GenBank/DDBJ whole genome shotgun (WGS) entry which is preliminary data.</text>
</comment>
<feature type="region of interest" description="Disordered" evidence="11">
    <location>
        <begin position="308"/>
        <end position="353"/>
    </location>
</feature>
<keyword evidence="7" id="KW-0560">Oxidoreductase</keyword>
<comment type="subcellular location">
    <subcellularLocation>
        <location evidence="2">Cell membrane</location>
        <topology evidence="2">Multi-pass membrane protein</topology>
    </subcellularLocation>
    <subcellularLocation>
        <location evidence="1">Nucleus</location>
    </subcellularLocation>
</comment>
<dbReference type="GO" id="GO:0005886">
    <property type="term" value="C:plasma membrane"/>
    <property type="evidence" value="ECO:0007669"/>
    <property type="project" value="UniProtKB-SubCell"/>
</dbReference>
<dbReference type="PROSITE" id="PS51184">
    <property type="entry name" value="JMJC"/>
    <property type="match status" value="1"/>
</dbReference>
<dbReference type="GO" id="GO:0034647">
    <property type="term" value="F:histone H3K4me/H3K4me2/H3K4me3 demethylase activity"/>
    <property type="evidence" value="ECO:0007669"/>
    <property type="project" value="TreeGrafter"/>
</dbReference>
<dbReference type="PROSITE" id="PS51542">
    <property type="entry name" value="FYRN"/>
    <property type="match status" value="1"/>
</dbReference>
<sequence>MTREGNIQKPAVVAAVGENTNITKPKNYCKWVMPLLRLLAFGATVSATLIMALNKQEKTFVVATIGTTPIQATLYAKFQHTPAFVFFVIANGLCSLHNLLMLAACFIGSKYDYKGLRFYVIGILDMINVALISGGASAAAFMGQLGRDGNSHARWNKICDKFDTFCSHGEGAIIASFIGLVNLGLNGIKSVITVSVYLNFSMILEISAIQKRRIYPETTEESSPVSARWNPGEACRPNLQEAPVYYPNDEEFKDPLGYIASIRHNAQRYGICRIVPPASWSPPCPLREKNVWEYAKFSTRIQQVDLLQNREPVKKKKTRKRKRRSHSKMGSTRRKPRSLPGSESNTHSDSNDDKFGFQSGSDFTFEEFQTFAKEFKVLYFGMKDTENEYKDKVWEPSIEEIEGEYWRIIEKPTDVVEVYYGADLETGVFGSGFPLESLCPKAGTLDPYATSGWNLNNLPRLPCSVLCFEECDISGVLVPWLYIGMCFSSFCWHVEDHHLYSLNYMHWGEPKIWYGVPGSHASALEDAMRKHLPDLFDEQPDLLHELVTQLSPSLLKSEGVPVCRTVQNPGEFVLTFPRAYHSGFNCGFNCAEAVNLAPVDWLEHGLTAVELYSKQCRKTSLSHDKLLIGAASEAIKALWELTSVKNLNSRNLTWKSFCGHDGMLTKAIKRRIEMEEERLERLLPLVQLQNMDKDFGLKDEQECFSCYYDLHLSAVGCKCSPGQFSCLKHANLMCSCEPENKTVLVRYNMDELNTLVQALEGRLDALELWASKDSGFCSSNRRQHNLVKLDSERDGLEMDPSMKNEGLSGSLREQNHNAEKQCSSLHSEHGEKANGTSTSLAIQETNDGIKVPTERAGFILVRDSGSSASQATEKNLHACSDDATTSYASNRSSGKKLFGVDLSMCSPSVRQNGTLDSEKDSRSSRISEQKLGYHVVPLHLGSIASGKLWCNKQAIFPKGFRSRVKFFDIRNPVIASSYICEILDGGLLGPLFKVSSEEWPDTSFVCSSAQKCWEMVSQRVYKALPPLQPDVESINGLGMFGLLSPEIVQSIEALDTNCQCLEYWNNKLKLKDGCASVKGPSGAWKTVDILEQLQSLMSRSAAVVEKGQCSGIKLAAEEQHSKLELVLRRLLSKADPEELTIMHKILSSGSASPEWRIAFAMLSQEIQRKV</sequence>
<evidence type="ECO:0000313" key="15">
    <source>
        <dbReference type="EMBL" id="KAK4347425.1"/>
    </source>
</evidence>
<keyword evidence="8" id="KW-0408">Iron</keyword>
<dbReference type="PANTHER" id="PTHR10694:SF105">
    <property type="entry name" value="LYSINE-SPECIFIC DEMETHYLASE JMJ14"/>
    <property type="match status" value="1"/>
</dbReference>
<dbReference type="GO" id="GO:0048731">
    <property type="term" value="P:system development"/>
    <property type="evidence" value="ECO:0007669"/>
    <property type="project" value="UniProtKB-ARBA"/>
</dbReference>
<dbReference type="InterPro" id="IPR006459">
    <property type="entry name" value="CASP/CASPL"/>
</dbReference>
<evidence type="ECO:0000256" key="7">
    <source>
        <dbReference type="ARBA" id="ARBA00023002"/>
    </source>
</evidence>
<dbReference type="SMART" id="SM00545">
    <property type="entry name" value="JmjN"/>
    <property type="match status" value="1"/>
</dbReference>
<dbReference type="Gene3D" id="2.60.120.650">
    <property type="entry name" value="Cupin"/>
    <property type="match status" value="1"/>
</dbReference>
<dbReference type="Pfam" id="PF05965">
    <property type="entry name" value="FYRC"/>
    <property type="match status" value="1"/>
</dbReference>
<proteinExistence type="inferred from homology"/>
<dbReference type="InterPro" id="IPR003889">
    <property type="entry name" value="FYrich_C"/>
</dbReference>
<dbReference type="SMART" id="SM00541">
    <property type="entry name" value="FYRN"/>
    <property type="match status" value="1"/>
</dbReference>
<keyword evidence="4" id="KW-1003">Cell membrane</keyword>